<dbReference type="Proteomes" id="UP000325313">
    <property type="component" value="Unassembled WGS sequence"/>
</dbReference>
<sequence length="63" mass="6609">MLAPPRDREPAPSSAGSSSSLCGWRYVIGSEGPPGALKFSGAMDCYEVVKASDQGDRLFKMGS</sequence>
<proteinExistence type="predicted"/>
<dbReference type="EMBL" id="VDEP01000203">
    <property type="protein sequence ID" value="KAA1124800.1"/>
    <property type="molecule type" value="Genomic_DNA"/>
</dbReference>
<feature type="region of interest" description="Disordered" evidence="1">
    <location>
        <begin position="1"/>
        <end position="21"/>
    </location>
</feature>
<accession>A0A5B0RGB7</accession>
<gene>
    <name evidence="2" type="ORF">PGTUg99_035131</name>
</gene>
<name>A0A5B0RGB7_PUCGR</name>
<reference evidence="2 3" key="1">
    <citation type="submission" date="2019-05" db="EMBL/GenBank/DDBJ databases">
        <title>Emergence of the Ug99 lineage of the wheat stem rust pathogen through somatic hybridization.</title>
        <authorList>
            <person name="Li F."/>
            <person name="Upadhyaya N.M."/>
            <person name="Sperschneider J."/>
            <person name="Matny O."/>
            <person name="Nguyen-Phuc H."/>
            <person name="Mago R."/>
            <person name="Raley C."/>
            <person name="Miller M.E."/>
            <person name="Silverstein K.A.T."/>
            <person name="Henningsen E."/>
            <person name="Hirsch C.D."/>
            <person name="Visser B."/>
            <person name="Pretorius Z.A."/>
            <person name="Steffenson B.J."/>
            <person name="Schwessinger B."/>
            <person name="Dodds P.N."/>
            <person name="Figueroa M."/>
        </authorList>
    </citation>
    <scope>NUCLEOTIDE SEQUENCE [LARGE SCALE GENOMIC DNA]</scope>
    <source>
        <strain evidence="2 3">Ug99</strain>
    </source>
</reference>
<evidence type="ECO:0000313" key="2">
    <source>
        <dbReference type="EMBL" id="KAA1124800.1"/>
    </source>
</evidence>
<comment type="caution">
    <text evidence="2">The sequence shown here is derived from an EMBL/GenBank/DDBJ whole genome shotgun (WGS) entry which is preliminary data.</text>
</comment>
<dbReference type="AlphaFoldDB" id="A0A5B0RGB7"/>
<evidence type="ECO:0000256" key="1">
    <source>
        <dbReference type="SAM" id="MobiDB-lite"/>
    </source>
</evidence>
<feature type="compositionally biased region" description="Low complexity" evidence="1">
    <location>
        <begin position="11"/>
        <end position="20"/>
    </location>
</feature>
<evidence type="ECO:0000313" key="3">
    <source>
        <dbReference type="Proteomes" id="UP000325313"/>
    </source>
</evidence>
<feature type="compositionally biased region" description="Basic and acidic residues" evidence="1">
    <location>
        <begin position="1"/>
        <end position="10"/>
    </location>
</feature>
<protein>
    <submittedName>
        <fullName evidence="2">Uncharacterized protein</fullName>
    </submittedName>
</protein>
<organism evidence="2 3">
    <name type="scientific">Puccinia graminis f. sp. tritici</name>
    <dbReference type="NCBI Taxonomy" id="56615"/>
    <lineage>
        <taxon>Eukaryota</taxon>
        <taxon>Fungi</taxon>
        <taxon>Dikarya</taxon>
        <taxon>Basidiomycota</taxon>
        <taxon>Pucciniomycotina</taxon>
        <taxon>Pucciniomycetes</taxon>
        <taxon>Pucciniales</taxon>
        <taxon>Pucciniaceae</taxon>
        <taxon>Puccinia</taxon>
    </lineage>
</organism>